<reference evidence="1 2" key="2">
    <citation type="journal article" date="2022" name="Mol. Ecol. Resour.">
        <title>The genomes of chicory, endive, great burdock and yacon provide insights into Asteraceae paleo-polyploidization history and plant inulin production.</title>
        <authorList>
            <person name="Fan W."/>
            <person name="Wang S."/>
            <person name="Wang H."/>
            <person name="Wang A."/>
            <person name="Jiang F."/>
            <person name="Liu H."/>
            <person name="Zhao H."/>
            <person name="Xu D."/>
            <person name="Zhang Y."/>
        </authorList>
    </citation>
    <scope>NUCLEOTIDE SEQUENCE [LARGE SCALE GENOMIC DNA]</scope>
    <source>
        <strain evidence="2">cv. Punajuju</strain>
        <tissue evidence="1">Leaves</tissue>
    </source>
</reference>
<reference evidence="2" key="1">
    <citation type="journal article" date="2022" name="Mol. Ecol. Resour.">
        <title>The genomes of chicory, endive, great burdock and yacon provide insights into Asteraceae palaeo-polyploidization history and plant inulin production.</title>
        <authorList>
            <person name="Fan W."/>
            <person name="Wang S."/>
            <person name="Wang H."/>
            <person name="Wang A."/>
            <person name="Jiang F."/>
            <person name="Liu H."/>
            <person name="Zhao H."/>
            <person name="Xu D."/>
            <person name="Zhang Y."/>
        </authorList>
    </citation>
    <scope>NUCLEOTIDE SEQUENCE [LARGE SCALE GENOMIC DNA]</scope>
    <source>
        <strain evidence="2">cv. Punajuju</strain>
    </source>
</reference>
<accession>A0ACB9BJG4</accession>
<dbReference type="EMBL" id="CM042014">
    <property type="protein sequence ID" value="KAI3722160.1"/>
    <property type="molecule type" value="Genomic_DNA"/>
</dbReference>
<proteinExistence type="predicted"/>
<dbReference type="Proteomes" id="UP001055811">
    <property type="component" value="Linkage Group LG06"/>
</dbReference>
<organism evidence="1 2">
    <name type="scientific">Cichorium intybus</name>
    <name type="common">Chicory</name>
    <dbReference type="NCBI Taxonomy" id="13427"/>
    <lineage>
        <taxon>Eukaryota</taxon>
        <taxon>Viridiplantae</taxon>
        <taxon>Streptophyta</taxon>
        <taxon>Embryophyta</taxon>
        <taxon>Tracheophyta</taxon>
        <taxon>Spermatophyta</taxon>
        <taxon>Magnoliopsida</taxon>
        <taxon>eudicotyledons</taxon>
        <taxon>Gunneridae</taxon>
        <taxon>Pentapetalae</taxon>
        <taxon>asterids</taxon>
        <taxon>campanulids</taxon>
        <taxon>Asterales</taxon>
        <taxon>Asteraceae</taxon>
        <taxon>Cichorioideae</taxon>
        <taxon>Cichorieae</taxon>
        <taxon>Cichoriinae</taxon>
        <taxon>Cichorium</taxon>
    </lineage>
</organism>
<comment type="caution">
    <text evidence="1">The sequence shown here is derived from an EMBL/GenBank/DDBJ whole genome shotgun (WGS) entry which is preliminary data.</text>
</comment>
<keyword evidence="2" id="KW-1185">Reference proteome</keyword>
<evidence type="ECO:0000313" key="2">
    <source>
        <dbReference type="Proteomes" id="UP001055811"/>
    </source>
</evidence>
<sequence>MLTKPGNTGTGGNNDIWGQENRITNDNYKEFNCLHKLGQLPWFCRVDLYDLNFLCKKPCVSENCKKGKILIFKDEEDNDYSILTMGKVKTEVCSKLACHVKKENKPTCVSFQP</sequence>
<evidence type="ECO:0000313" key="1">
    <source>
        <dbReference type="EMBL" id="KAI3722160.1"/>
    </source>
</evidence>
<protein>
    <submittedName>
        <fullName evidence="1">Uncharacterized protein</fullName>
    </submittedName>
</protein>
<name>A0ACB9BJG4_CICIN</name>
<gene>
    <name evidence="1" type="ORF">L2E82_33188</name>
</gene>